<dbReference type="SUPFAM" id="SSF51445">
    <property type="entry name" value="(Trans)glycosidases"/>
    <property type="match status" value="1"/>
</dbReference>
<dbReference type="Proteomes" id="UP000037460">
    <property type="component" value="Unassembled WGS sequence"/>
</dbReference>
<keyword evidence="8" id="KW-1185">Reference proteome</keyword>
<evidence type="ECO:0000313" key="8">
    <source>
        <dbReference type="Proteomes" id="UP000037460"/>
    </source>
</evidence>
<dbReference type="Gene3D" id="3.50.4.10">
    <property type="entry name" value="Hepatocyte Growth Factor"/>
    <property type="match status" value="1"/>
</dbReference>
<dbReference type="AlphaFoldDB" id="A0A0M0JW38"/>
<evidence type="ECO:0000259" key="4">
    <source>
        <dbReference type="Pfam" id="PF14295"/>
    </source>
</evidence>
<dbReference type="Pfam" id="PF01055">
    <property type="entry name" value="Glyco_hydro_31_2nd"/>
    <property type="match status" value="1"/>
</dbReference>
<keyword evidence="2" id="KW-0326">Glycosidase</keyword>
<dbReference type="GO" id="GO:0004553">
    <property type="term" value="F:hydrolase activity, hydrolyzing O-glycosyl compounds"/>
    <property type="evidence" value="ECO:0007669"/>
    <property type="project" value="InterPro"/>
</dbReference>
<dbReference type="GO" id="GO:0005975">
    <property type="term" value="P:carbohydrate metabolic process"/>
    <property type="evidence" value="ECO:0007669"/>
    <property type="project" value="InterPro"/>
</dbReference>
<dbReference type="Gene3D" id="3.40.50.300">
    <property type="entry name" value="P-loop containing nucleotide triphosphate hydrolases"/>
    <property type="match status" value="1"/>
</dbReference>
<dbReference type="InterPro" id="IPR017853">
    <property type="entry name" value="GH"/>
</dbReference>
<dbReference type="Pfam" id="PF21365">
    <property type="entry name" value="Glyco_hydro_31_3rd"/>
    <property type="match status" value="1"/>
</dbReference>
<dbReference type="PANTHER" id="PTHR43863:SF2">
    <property type="entry name" value="MALTASE-GLUCOAMYLASE"/>
    <property type="match status" value="1"/>
</dbReference>
<dbReference type="OrthoDB" id="437168at2759"/>
<dbReference type="InterPro" id="IPR013780">
    <property type="entry name" value="Glyco_hydro_b"/>
</dbReference>
<accession>A0A0M0JW38</accession>
<evidence type="ECO:0000259" key="3">
    <source>
        <dbReference type="Pfam" id="PF01055"/>
    </source>
</evidence>
<feature type="domain" description="DUF5110" evidence="5">
    <location>
        <begin position="879"/>
        <end position="932"/>
    </location>
</feature>
<proteinExistence type="inferred from homology"/>
<reference evidence="8" key="1">
    <citation type="journal article" date="2015" name="PLoS Genet.">
        <title>Genome Sequence and Transcriptome Analyses of Chrysochromulina tobin: Metabolic Tools for Enhanced Algal Fitness in the Prominent Order Prymnesiales (Haptophyceae).</title>
        <authorList>
            <person name="Hovde B.T."/>
            <person name="Deodato C.R."/>
            <person name="Hunsperger H.M."/>
            <person name="Ryken S.A."/>
            <person name="Yost W."/>
            <person name="Jha R.K."/>
            <person name="Patterson J."/>
            <person name="Monnat R.J. Jr."/>
            <person name="Barlow S.B."/>
            <person name="Starkenburg S.R."/>
            <person name="Cattolico R.A."/>
        </authorList>
    </citation>
    <scope>NUCLEOTIDE SEQUENCE</scope>
    <source>
        <strain evidence="8">CCMP291</strain>
    </source>
</reference>
<evidence type="ECO:0000259" key="6">
    <source>
        <dbReference type="Pfam" id="PF21365"/>
    </source>
</evidence>
<dbReference type="InterPro" id="IPR033403">
    <property type="entry name" value="DUF5110"/>
</dbReference>
<dbReference type="InterPro" id="IPR048395">
    <property type="entry name" value="Glyco_hydro_31_C"/>
</dbReference>
<evidence type="ECO:0000313" key="7">
    <source>
        <dbReference type="EMBL" id="KOO30760.1"/>
    </source>
</evidence>
<dbReference type="SUPFAM" id="SSF52540">
    <property type="entry name" value="P-loop containing nucleoside triphosphate hydrolases"/>
    <property type="match status" value="1"/>
</dbReference>
<dbReference type="EMBL" id="JWZX01002168">
    <property type="protein sequence ID" value="KOO30760.1"/>
    <property type="molecule type" value="Genomic_DNA"/>
</dbReference>
<gene>
    <name evidence="7" type="ORF">Ctob_002706</name>
</gene>
<evidence type="ECO:0000256" key="1">
    <source>
        <dbReference type="ARBA" id="ARBA00007806"/>
    </source>
</evidence>
<feature type="domain" description="Glycosyl hydrolase family 31 C-terminal" evidence="6">
    <location>
        <begin position="771"/>
        <end position="863"/>
    </location>
</feature>
<sequence length="971" mass="105440">MGMNEHRAAQKRATYDEFASSLDRMIACAPECPAEPNLVRMFFNYGLYARHLARFFAHFGRESVLVECSEEFYADPLPTVRRVLAHAGLAIPSAMMASLEKKGQTGAERNAGGQWGGAGLMTSLFVMGVAAMAAAALDAEVVVPLPSGSGSIALSTRGTSAFRVRFLTTAGEAPIDTPMVAPEGPDASFEKVSGVTGTGIVAASIGSVLVSPNSELVLLDAHGKELTRSMPIDGGSSNDTCAAQQGTDITAGTRAGDPATVHNEAECCSKCKATKGCAHWIYGQPGDSEGNCWLMSAIDGTMPRSDRTLGTGFGPRSLVLSASPTSTLYGAGADKSARALSITGTVSPVVDNTRVFAPYYWSTDGYGCLGVVPESETTGSGKTNLFPSTFTRTTSAVTWNHPRRGTGFELYLMPASTLDEGTQSYYALIGAPAVPPRYAFGFFASRWGWKDRAYIESMLQQFRDGQYPIDAMIGDFEWFTNISDYGFPPEGVSWYTDFGYGATTFPEPQQQFQSYREDRHIRFGGIRKPRLGNTALLDEARQKGFVLPGGETAQYDAPPRNLSETPETMRALHSKSLYAEQRNLNYSIPAAREWYVSHQQHYLSDGVSFFWNDEGETDYFTFYYWNLAQQQTLAAHNSTARFYSINRAWSPGMARLGATVWTGDINPSWDDLLSTPAMILRWGLAGAPYVACDIGGFTGETNGPLLTRWMQAGAFFPTMRVHSTLNAKPHFPFLWPEPYASRMRSALNQRYRLIAFHYSLAHAMHTTGRLWMRPLAAAFPNDPVVTDLTAQWLDGELLVAPILTSETEKSPAYLPEGLWYPFDTEPNKEGTRTIPIRGPTIDVVHSDDNFTAVPVFAPAGAIVPLVPLLQYTGALPGGPLEVRVYGGADGAFQMIEDDGETTDYATATAMRGTTFSWDDKARTLSWVVSRGAPSPPSMFTQLRLVLYQATGGPVVSSNVVDIGASGSIVAP</sequence>
<feature type="domain" description="Glycoside hydrolase family 31 TIM barrel" evidence="3">
    <location>
        <begin position="432"/>
        <end position="760"/>
    </location>
</feature>
<evidence type="ECO:0000259" key="5">
    <source>
        <dbReference type="Pfam" id="PF17137"/>
    </source>
</evidence>
<evidence type="ECO:0000256" key="2">
    <source>
        <dbReference type="RuleBase" id="RU361185"/>
    </source>
</evidence>
<name>A0A0M0JW38_9EUKA</name>
<feature type="domain" description="Apple" evidence="4">
    <location>
        <begin position="246"/>
        <end position="294"/>
    </location>
</feature>
<dbReference type="Pfam" id="PF17137">
    <property type="entry name" value="DUF5110"/>
    <property type="match status" value="1"/>
</dbReference>
<dbReference type="InterPro" id="IPR003609">
    <property type="entry name" value="Pan_app"/>
</dbReference>
<dbReference type="PANTHER" id="PTHR43863">
    <property type="entry name" value="HYDROLASE, PUTATIVE (AFU_ORTHOLOGUE AFUA_1G03140)-RELATED"/>
    <property type="match status" value="1"/>
</dbReference>
<organism evidence="7 8">
    <name type="scientific">Chrysochromulina tobinii</name>
    <dbReference type="NCBI Taxonomy" id="1460289"/>
    <lineage>
        <taxon>Eukaryota</taxon>
        <taxon>Haptista</taxon>
        <taxon>Haptophyta</taxon>
        <taxon>Prymnesiophyceae</taxon>
        <taxon>Prymnesiales</taxon>
        <taxon>Chrysochromulinaceae</taxon>
        <taxon>Chrysochromulina</taxon>
    </lineage>
</organism>
<dbReference type="InterPro" id="IPR051816">
    <property type="entry name" value="Glycosyl_Hydrolase_31"/>
</dbReference>
<dbReference type="Gene3D" id="3.20.20.80">
    <property type="entry name" value="Glycosidases"/>
    <property type="match status" value="1"/>
</dbReference>
<keyword evidence="2" id="KW-0378">Hydrolase</keyword>
<comment type="caution">
    <text evidence="7">The sequence shown here is derived from an EMBL/GenBank/DDBJ whole genome shotgun (WGS) entry which is preliminary data.</text>
</comment>
<dbReference type="SUPFAM" id="SSF51011">
    <property type="entry name" value="Glycosyl hydrolase domain"/>
    <property type="match status" value="1"/>
</dbReference>
<dbReference type="InterPro" id="IPR000322">
    <property type="entry name" value="Glyco_hydro_31_TIM"/>
</dbReference>
<protein>
    <submittedName>
        <fullName evidence="7">Alpha-glucosidase</fullName>
    </submittedName>
</protein>
<dbReference type="Pfam" id="PF14295">
    <property type="entry name" value="PAN_4"/>
    <property type="match status" value="1"/>
</dbReference>
<comment type="similarity">
    <text evidence="1 2">Belongs to the glycosyl hydrolase 31 family.</text>
</comment>
<dbReference type="InterPro" id="IPR027417">
    <property type="entry name" value="P-loop_NTPase"/>
</dbReference>
<dbReference type="Gene3D" id="2.60.40.1180">
    <property type="entry name" value="Golgi alpha-mannosidase II"/>
    <property type="match status" value="2"/>
</dbReference>